<evidence type="ECO:0000313" key="5">
    <source>
        <dbReference type="EMBL" id="VDI40046.1"/>
    </source>
</evidence>
<dbReference type="GO" id="GO:0006574">
    <property type="term" value="P:L-valine catabolic process"/>
    <property type="evidence" value="ECO:0007669"/>
    <property type="project" value="TreeGrafter"/>
</dbReference>
<feature type="domain" description="Aldehyde dehydrogenase" evidence="4">
    <location>
        <begin position="40"/>
        <end position="134"/>
    </location>
</feature>
<comment type="caution">
    <text evidence="5">The sequence shown here is derived from an EMBL/GenBank/DDBJ whole genome shotgun (WGS) entry which is preliminary data.</text>
</comment>
<dbReference type="InterPro" id="IPR015590">
    <property type="entry name" value="Aldehyde_DH_dom"/>
</dbReference>
<dbReference type="GO" id="GO:0004491">
    <property type="term" value="F:methylmalonate-semialdehyde dehydrogenase (acylating, NAD) activity"/>
    <property type="evidence" value="ECO:0007669"/>
    <property type="project" value="UniProtKB-EC"/>
</dbReference>
<proteinExistence type="inferred from homology"/>
<dbReference type="InterPro" id="IPR016162">
    <property type="entry name" value="Ald_DH_N"/>
</dbReference>
<dbReference type="AlphaFoldDB" id="A0A8B6EUV2"/>
<dbReference type="InterPro" id="IPR010061">
    <property type="entry name" value="MeMal-semiAld_DH"/>
</dbReference>
<dbReference type="SUPFAM" id="SSF53720">
    <property type="entry name" value="ALDH-like"/>
    <property type="match status" value="1"/>
</dbReference>
<evidence type="ECO:0000256" key="2">
    <source>
        <dbReference type="ARBA" id="ARBA00047644"/>
    </source>
</evidence>
<organism evidence="5 6">
    <name type="scientific">Mytilus galloprovincialis</name>
    <name type="common">Mediterranean mussel</name>
    <dbReference type="NCBI Taxonomy" id="29158"/>
    <lineage>
        <taxon>Eukaryota</taxon>
        <taxon>Metazoa</taxon>
        <taxon>Spiralia</taxon>
        <taxon>Lophotrochozoa</taxon>
        <taxon>Mollusca</taxon>
        <taxon>Bivalvia</taxon>
        <taxon>Autobranchia</taxon>
        <taxon>Pteriomorphia</taxon>
        <taxon>Mytilida</taxon>
        <taxon>Mytiloidea</taxon>
        <taxon>Mytilidae</taxon>
        <taxon>Mytilinae</taxon>
        <taxon>Mytilus</taxon>
    </lineage>
</organism>
<dbReference type="PANTHER" id="PTHR43866">
    <property type="entry name" value="MALONATE-SEMIALDEHYDE DEHYDROGENASE"/>
    <property type="match status" value="1"/>
</dbReference>
<dbReference type="Gene3D" id="3.40.605.10">
    <property type="entry name" value="Aldehyde Dehydrogenase, Chain A, domain 1"/>
    <property type="match status" value="1"/>
</dbReference>
<evidence type="ECO:0000313" key="6">
    <source>
        <dbReference type="Proteomes" id="UP000596742"/>
    </source>
</evidence>
<name>A0A8B6EUV2_MYTGA</name>
<evidence type="ECO:0000259" key="4">
    <source>
        <dbReference type="Pfam" id="PF00171"/>
    </source>
</evidence>
<dbReference type="GO" id="GO:0006210">
    <property type="term" value="P:thymine catabolic process"/>
    <property type="evidence" value="ECO:0007669"/>
    <property type="project" value="TreeGrafter"/>
</dbReference>
<dbReference type="EMBL" id="UYJE01005753">
    <property type="protein sequence ID" value="VDI40046.1"/>
    <property type="molecule type" value="Genomic_DNA"/>
</dbReference>
<reference evidence="5" key="1">
    <citation type="submission" date="2018-11" db="EMBL/GenBank/DDBJ databases">
        <authorList>
            <person name="Alioto T."/>
            <person name="Alioto T."/>
        </authorList>
    </citation>
    <scope>NUCLEOTIDE SEQUENCE</scope>
</reference>
<dbReference type="Proteomes" id="UP000596742">
    <property type="component" value="Unassembled WGS sequence"/>
</dbReference>
<dbReference type="GO" id="GO:0005739">
    <property type="term" value="C:mitochondrion"/>
    <property type="evidence" value="ECO:0007669"/>
    <property type="project" value="TreeGrafter"/>
</dbReference>
<evidence type="ECO:0000256" key="3">
    <source>
        <dbReference type="ARBA" id="ARBA00048821"/>
    </source>
</evidence>
<comment type="similarity">
    <text evidence="1">Belongs to the aldehyde dehydrogenase family.</text>
</comment>
<dbReference type="OrthoDB" id="310895at2759"/>
<dbReference type="PANTHER" id="PTHR43866:SF3">
    <property type="entry name" value="METHYLMALONATE-SEMIALDEHYDE DEHYDROGENASE [ACYLATING], MITOCHONDRIAL"/>
    <property type="match status" value="1"/>
</dbReference>
<sequence length="136" mass="15138">MSSSVLRAIRLGKHVGLSSPSRLYGSVSPATTKLFIDGKFVESKTDKWIDVHNPATNEVVTRVPEATRDEMETAAESCKKAYETWSKTTVLTRQQVMFNLQNLIKTNLKDIAKNITLEQGKTIVDAEGDVTRGLRK</sequence>
<keyword evidence="6" id="KW-1185">Reference proteome</keyword>
<dbReference type="InterPro" id="IPR016161">
    <property type="entry name" value="Ald_DH/histidinol_DH"/>
</dbReference>
<dbReference type="Pfam" id="PF00171">
    <property type="entry name" value="Aldedh"/>
    <property type="match status" value="1"/>
</dbReference>
<comment type="catalytic activity">
    <reaction evidence="2">
        <text>2-methyl-3-oxopropanoate + NAD(+) + CoA + H2O = propanoyl-CoA + hydrogencarbonate + NADH + H(+)</text>
        <dbReference type="Rhea" id="RHEA:20804"/>
        <dbReference type="ChEBI" id="CHEBI:15377"/>
        <dbReference type="ChEBI" id="CHEBI:15378"/>
        <dbReference type="ChEBI" id="CHEBI:17544"/>
        <dbReference type="ChEBI" id="CHEBI:57287"/>
        <dbReference type="ChEBI" id="CHEBI:57392"/>
        <dbReference type="ChEBI" id="CHEBI:57540"/>
        <dbReference type="ChEBI" id="CHEBI:57700"/>
        <dbReference type="ChEBI" id="CHEBI:57945"/>
        <dbReference type="EC" id="1.2.1.27"/>
    </reaction>
    <physiologicalReaction direction="left-to-right" evidence="2">
        <dbReference type="Rhea" id="RHEA:20805"/>
    </physiologicalReaction>
</comment>
<gene>
    <name evidence="5" type="ORF">MGAL_10B070901</name>
</gene>
<comment type="catalytic activity">
    <reaction evidence="3">
        <text>3-oxopropanoate + NAD(+) + CoA + H2O = hydrogencarbonate + acetyl-CoA + NADH + H(+)</text>
        <dbReference type="Rhea" id="RHEA:76615"/>
        <dbReference type="ChEBI" id="CHEBI:15377"/>
        <dbReference type="ChEBI" id="CHEBI:15378"/>
        <dbReference type="ChEBI" id="CHEBI:17544"/>
        <dbReference type="ChEBI" id="CHEBI:33190"/>
        <dbReference type="ChEBI" id="CHEBI:57287"/>
        <dbReference type="ChEBI" id="CHEBI:57288"/>
        <dbReference type="ChEBI" id="CHEBI:57540"/>
        <dbReference type="ChEBI" id="CHEBI:57945"/>
        <dbReference type="EC" id="1.2.1.27"/>
    </reaction>
    <physiologicalReaction direction="left-to-right" evidence="3">
        <dbReference type="Rhea" id="RHEA:76616"/>
    </physiologicalReaction>
</comment>
<accession>A0A8B6EUV2</accession>
<evidence type="ECO:0000256" key="1">
    <source>
        <dbReference type="ARBA" id="ARBA00009986"/>
    </source>
</evidence>
<protein>
    <recommendedName>
        <fullName evidence="4">Aldehyde dehydrogenase domain-containing protein</fullName>
    </recommendedName>
</protein>